<evidence type="ECO:0000313" key="3">
    <source>
        <dbReference type="Proteomes" id="UP000184550"/>
    </source>
</evidence>
<name>A0A7Z9BWV3_9CYAN</name>
<evidence type="ECO:0000259" key="1">
    <source>
        <dbReference type="Pfam" id="PF20670"/>
    </source>
</evidence>
<keyword evidence="3" id="KW-1185">Reference proteome</keyword>
<dbReference type="Pfam" id="PF20670">
    <property type="entry name" value="DUF6816"/>
    <property type="match status" value="1"/>
</dbReference>
<dbReference type="OrthoDB" id="481107at2"/>
<dbReference type="RefSeq" id="WP_083623776.1">
    <property type="nucleotide sequence ID" value="NZ_LR734877.1"/>
</dbReference>
<feature type="domain" description="DUF6816" evidence="1">
    <location>
        <begin position="44"/>
        <end position="273"/>
    </location>
</feature>
<gene>
    <name evidence="2" type="ORF">PL8927_720015</name>
</gene>
<proteinExistence type="predicted"/>
<sequence>MKKLILIVGLIWGLILGETEAQAGQLADRLSAFPNWNHKPTVQAATGDLYYPEWMEGEWEVTSTLVDRVAPLAPKITTPGFKNNSKRLNQPIQFQVRFKAVELLPKLQIFPLSLFFPQQDSDQQNDGKIYPKIVGDRAFNGFNISQATLGENAILSVKVDPTNPNRQITVLPGNLQLISTVTGRSYEMPSDDQFIATEISQQVFESPSLIYLNEVETTTAYQAEFEGMGAQSQVKSIVGEQVTAVYLSPKDPNFFAASGHPVTLYRYQLRLVKKEK</sequence>
<accession>A0A7Z9BWV3</accession>
<comment type="caution">
    <text evidence="2">The sequence shown here is derived from an EMBL/GenBank/DDBJ whole genome shotgun (WGS) entry which is preliminary data.</text>
</comment>
<organism evidence="2 3">
    <name type="scientific">Planktothrix serta PCC 8927</name>
    <dbReference type="NCBI Taxonomy" id="671068"/>
    <lineage>
        <taxon>Bacteria</taxon>
        <taxon>Bacillati</taxon>
        <taxon>Cyanobacteriota</taxon>
        <taxon>Cyanophyceae</taxon>
        <taxon>Oscillatoriophycideae</taxon>
        <taxon>Oscillatoriales</taxon>
        <taxon>Microcoleaceae</taxon>
        <taxon>Planktothrix</taxon>
    </lineage>
</organism>
<protein>
    <recommendedName>
        <fullName evidence="1">DUF6816 domain-containing protein</fullName>
    </recommendedName>
</protein>
<dbReference type="InterPro" id="IPR049213">
    <property type="entry name" value="DUF6816"/>
</dbReference>
<dbReference type="EMBL" id="CZCU02000149">
    <property type="protein sequence ID" value="VXD21430.1"/>
    <property type="molecule type" value="Genomic_DNA"/>
</dbReference>
<dbReference type="Proteomes" id="UP000184550">
    <property type="component" value="Unassembled WGS sequence"/>
</dbReference>
<evidence type="ECO:0000313" key="2">
    <source>
        <dbReference type="EMBL" id="VXD21430.1"/>
    </source>
</evidence>
<reference evidence="2" key="1">
    <citation type="submission" date="2019-10" db="EMBL/GenBank/DDBJ databases">
        <authorList>
            <consortium name="Genoscope - CEA"/>
            <person name="William W."/>
        </authorList>
    </citation>
    <scope>NUCLEOTIDE SEQUENCE [LARGE SCALE GENOMIC DNA]</scope>
    <source>
        <strain evidence="2">BBR_PRJEB10992</strain>
    </source>
</reference>
<dbReference type="AlphaFoldDB" id="A0A7Z9BWV3"/>